<feature type="transmembrane region" description="Helical" evidence="6">
    <location>
        <begin position="161"/>
        <end position="182"/>
    </location>
</feature>
<protein>
    <recommendedName>
        <fullName evidence="7">TLC domain-containing protein</fullName>
    </recommendedName>
</protein>
<dbReference type="AlphaFoldDB" id="A0A7I8JEP7"/>
<evidence type="ECO:0000256" key="1">
    <source>
        <dbReference type="ARBA" id="ARBA00004141"/>
    </source>
</evidence>
<proteinExistence type="predicted"/>
<keyword evidence="2 5" id="KW-0812">Transmembrane</keyword>
<dbReference type="GO" id="GO:0005783">
    <property type="term" value="C:endoplasmic reticulum"/>
    <property type="evidence" value="ECO:0007669"/>
    <property type="project" value="TreeGrafter"/>
</dbReference>
<feature type="domain" description="TLC" evidence="7">
    <location>
        <begin position="60"/>
        <end position="264"/>
    </location>
</feature>
<feature type="transmembrane region" description="Helical" evidence="6">
    <location>
        <begin position="112"/>
        <end position="132"/>
    </location>
</feature>
<organism evidence="8">
    <name type="scientific">Spirodela intermedia</name>
    <name type="common">Intermediate duckweed</name>
    <dbReference type="NCBI Taxonomy" id="51605"/>
    <lineage>
        <taxon>Eukaryota</taxon>
        <taxon>Viridiplantae</taxon>
        <taxon>Streptophyta</taxon>
        <taxon>Embryophyta</taxon>
        <taxon>Tracheophyta</taxon>
        <taxon>Spermatophyta</taxon>
        <taxon>Magnoliopsida</taxon>
        <taxon>Liliopsida</taxon>
        <taxon>Araceae</taxon>
        <taxon>Lemnoideae</taxon>
        <taxon>Spirodela</taxon>
    </lineage>
</organism>
<evidence type="ECO:0000256" key="2">
    <source>
        <dbReference type="ARBA" id="ARBA00022692"/>
    </source>
</evidence>
<sequence>MSSKSYGDWAKVLVNDYLLADPFVPYVSVLGGIFVWKMVYDLTRLLSLHCIKTYPSLTKIQQTDWNNRGMSSIHAFYIAGMSLYLLCFSDLFSGSGPGGLVVFRRSLLSNCALGVSVGYFIVDLGMILWLYPLLGGMEYVVHHLLSVSAISHSVYSGEGQFYAFLVLMSEITTPGINLRWFLDTAGLKKSPAYLVNGIAVFFAWAAARILLFVYLFYHLYLHYDQVVQMSILTYVIVISVPSALAVMNLVWFRKIVKGMKKTLAKRQ</sequence>
<evidence type="ECO:0000256" key="6">
    <source>
        <dbReference type="SAM" id="Phobius"/>
    </source>
</evidence>
<keyword evidence="4 5" id="KW-0472">Membrane</keyword>
<dbReference type="GO" id="GO:0016020">
    <property type="term" value="C:membrane"/>
    <property type="evidence" value="ECO:0007669"/>
    <property type="project" value="UniProtKB-SubCell"/>
</dbReference>
<dbReference type="InterPro" id="IPR006634">
    <property type="entry name" value="TLC-dom"/>
</dbReference>
<feature type="transmembrane region" description="Helical" evidence="6">
    <location>
        <begin position="231"/>
        <end position="252"/>
    </location>
</feature>
<dbReference type="PANTHER" id="PTHR13439:SF71">
    <property type="entry name" value="EXPRESSED PROTEIN"/>
    <property type="match status" value="1"/>
</dbReference>
<gene>
    <name evidence="8" type="ORF">SI7747_11015001</name>
    <name evidence="9" type="ORF">SI8410_11016175</name>
</gene>
<dbReference type="PANTHER" id="PTHR13439">
    <property type="entry name" value="CT120 PROTEIN"/>
    <property type="match status" value="1"/>
</dbReference>
<evidence type="ECO:0000256" key="3">
    <source>
        <dbReference type="ARBA" id="ARBA00022989"/>
    </source>
</evidence>
<reference evidence="8" key="1">
    <citation type="submission" date="2019-12" db="EMBL/GenBank/DDBJ databases">
        <authorList>
            <person name="Scholz U."/>
            <person name="Mascher M."/>
            <person name="Fiebig A."/>
        </authorList>
    </citation>
    <scope>NUCLEOTIDE SEQUENCE</scope>
</reference>
<evidence type="ECO:0000313" key="8">
    <source>
        <dbReference type="EMBL" id="CAA2629363.1"/>
    </source>
</evidence>
<evidence type="ECO:0000313" key="9">
    <source>
        <dbReference type="EMBL" id="CAA7405497.1"/>
    </source>
</evidence>
<evidence type="ECO:0000313" key="10">
    <source>
        <dbReference type="Proteomes" id="UP000663760"/>
    </source>
</evidence>
<feature type="transmembrane region" description="Helical" evidence="6">
    <location>
        <begin position="194"/>
        <end position="219"/>
    </location>
</feature>
<dbReference type="SMART" id="SM00724">
    <property type="entry name" value="TLC"/>
    <property type="match status" value="1"/>
</dbReference>
<dbReference type="GO" id="GO:0055088">
    <property type="term" value="P:lipid homeostasis"/>
    <property type="evidence" value="ECO:0007669"/>
    <property type="project" value="TreeGrafter"/>
</dbReference>
<accession>A0A7I8JEP7</accession>
<name>A0A7I8JEP7_SPIIN</name>
<keyword evidence="10" id="KW-1185">Reference proteome</keyword>
<evidence type="ECO:0000256" key="4">
    <source>
        <dbReference type="ARBA" id="ARBA00023136"/>
    </source>
</evidence>
<keyword evidence="3 6" id="KW-1133">Transmembrane helix</keyword>
<dbReference type="PROSITE" id="PS50922">
    <property type="entry name" value="TLC"/>
    <property type="match status" value="1"/>
</dbReference>
<feature type="transmembrane region" description="Helical" evidence="6">
    <location>
        <begin position="23"/>
        <end position="40"/>
    </location>
</feature>
<dbReference type="Proteomes" id="UP000663760">
    <property type="component" value="Chromosome 11"/>
</dbReference>
<dbReference type="EMBL" id="LR746274">
    <property type="protein sequence ID" value="CAA7405497.1"/>
    <property type="molecule type" value="Genomic_DNA"/>
</dbReference>
<comment type="subcellular location">
    <subcellularLocation>
        <location evidence="1">Membrane</location>
        <topology evidence="1">Multi-pass membrane protein</topology>
    </subcellularLocation>
</comment>
<dbReference type="InterPro" id="IPR050846">
    <property type="entry name" value="TLCD"/>
</dbReference>
<dbReference type="EMBL" id="LR743598">
    <property type="protein sequence ID" value="CAA2629363.1"/>
    <property type="molecule type" value="Genomic_DNA"/>
</dbReference>
<dbReference type="OrthoDB" id="10266980at2759"/>
<dbReference type="Pfam" id="PF03798">
    <property type="entry name" value="TRAM_LAG1_CLN8"/>
    <property type="match status" value="1"/>
</dbReference>
<evidence type="ECO:0000256" key="5">
    <source>
        <dbReference type="PROSITE-ProRule" id="PRU00205"/>
    </source>
</evidence>
<feature type="transmembrane region" description="Helical" evidence="6">
    <location>
        <begin position="75"/>
        <end position="92"/>
    </location>
</feature>
<evidence type="ECO:0000259" key="7">
    <source>
        <dbReference type="PROSITE" id="PS50922"/>
    </source>
</evidence>